<dbReference type="Proteomes" id="UP000192333">
    <property type="component" value="Chromosome I"/>
</dbReference>
<dbReference type="STRING" id="758820.SAMN00777080_1390"/>
<proteinExistence type="predicted"/>
<dbReference type="EMBL" id="LT838813">
    <property type="protein sequence ID" value="SMD42825.1"/>
    <property type="molecule type" value="Genomic_DNA"/>
</dbReference>
<organism evidence="1 2">
    <name type="scientific">Aquiflexum balticum DSM 16537</name>
    <dbReference type="NCBI Taxonomy" id="758820"/>
    <lineage>
        <taxon>Bacteria</taxon>
        <taxon>Pseudomonadati</taxon>
        <taxon>Bacteroidota</taxon>
        <taxon>Cytophagia</taxon>
        <taxon>Cytophagales</taxon>
        <taxon>Cyclobacteriaceae</taxon>
        <taxon>Aquiflexum</taxon>
    </lineage>
</organism>
<sequence>MATITQRITEAKKIYKIYWDSYTKGDLETFASTWLRETEEGKGSEFIFQIPINTDNR</sequence>
<dbReference type="AlphaFoldDB" id="A0A1W2H1K6"/>
<keyword evidence="2" id="KW-1185">Reference proteome</keyword>
<evidence type="ECO:0000313" key="1">
    <source>
        <dbReference type="EMBL" id="SMD42825.1"/>
    </source>
</evidence>
<dbReference type="RefSeq" id="WP_157370092.1">
    <property type="nucleotide sequence ID" value="NZ_LT838813.1"/>
</dbReference>
<reference evidence="2" key="1">
    <citation type="submission" date="2017-04" db="EMBL/GenBank/DDBJ databases">
        <authorList>
            <person name="Varghese N."/>
            <person name="Submissions S."/>
        </authorList>
    </citation>
    <scope>NUCLEOTIDE SEQUENCE [LARGE SCALE GENOMIC DNA]</scope>
    <source>
        <strain evidence="2">DSM 16537</strain>
    </source>
</reference>
<name>A0A1W2H1K6_9BACT</name>
<evidence type="ECO:0000313" key="2">
    <source>
        <dbReference type="Proteomes" id="UP000192333"/>
    </source>
</evidence>
<accession>A0A1W2H1K6</accession>
<gene>
    <name evidence="1" type="ORF">SAMN00777080_1390</name>
</gene>
<protein>
    <submittedName>
        <fullName evidence="1">Uncharacterized protein</fullName>
    </submittedName>
</protein>